<gene>
    <name evidence="2" type="ORF">I7I51_06799</name>
</gene>
<dbReference type="VEuPathDB" id="FungiDB:I7I51_06799"/>
<feature type="region of interest" description="Disordered" evidence="1">
    <location>
        <begin position="46"/>
        <end position="68"/>
    </location>
</feature>
<evidence type="ECO:0000313" key="2">
    <source>
        <dbReference type="EMBL" id="QSS65948.1"/>
    </source>
</evidence>
<dbReference type="OrthoDB" id="5042400at2759"/>
<evidence type="ECO:0000313" key="3">
    <source>
        <dbReference type="Proteomes" id="UP000663671"/>
    </source>
</evidence>
<name>A0A8A1MH55_AJECA</name>
<accession>A0A8A1MH55</accession>
<organism evidence="2 3">
    <name type="scientific">Ajellomyces capsulatus</name>
    <name type="common">Darling's disease fungus</name>
    <name type="synonym">Histoplasma capsulatum</name>
    <dbReference type="NCBI Taxonomy" id="5037"/>
    <lineage>
        <taxon>Eukaryota</taxon>
        <taxon>Fungi</taxon>
        <taxon>Dikarya</taxon>
        <taxon>Ascomycota</taxon>
        <taxon>Pezizomycotina</taxon>
        <taxon>Eurotiomycetes</taxon>
        <taxon>Eurotiomycetidae</taxon>
        <taxon>Onygenales</taxon>
        <taxon>Ajellomycetaceae</taxon>
        <taxon>Histoplasma</taxon>
    </lineage>
</organism>
<evidence type="ECO:0000256" key="1">
    <source>
        <dbReference type="SAM" id="MobiDB-lite"/>
    </source>
</evidence>
<reference evidence="2" key="1">
    <citation type="submission" date="2021-01" db="EMBL/GenBank/DDBJ databases">
        <title>Chromosome-level genome assembly of a human fungal pathogen reveals clustering of transcriptionally co-regulated genes.</title>
        <authorList>
            <person name="Voorhies M."/>
            <person name="Cohen S."/>
            <person name="Shea T.P."/>
            <person name="Petrus S."/>
            <person name="Munoz J.F."/>
            <person name="Poplawski S."/>
            <person name="Goldman W.E."/>
            <person name="Michael T."/>
            <person name="Cuomo C.A."/>
            <person name="Sil A."/>
            <person name="Beyhan S."/>
        </authorList>
    </citation>
    <scope>NUCLEOTIDE SEQUENCE</scope>
    <source>
        <strain evidence="2">WU24</strain>
    </source>
</reference>
<protein>
    <submittedName>
        <fullName evidence="2">Uncharacterized protein</fullName>
    </submittedName>
</protein>
<sequence length="405" mass="46134">MEGNLDELPVHGPGTHRIPWGLMHLKPLESVVLVIIAPMHHAMLCRPKRQSPTTTPQPGIGGRQKSWNSYAQPKLARTDKDLVNTMVALFDVAEYPDSLGTRREAKEDIWRGTDDNAYSHPKTGQKILVAENHKPEPWKAIGLNRSRPAEETTRWFFVAIWQLFRSTNVEEILIPVAMRLAQTFVQVKRKPEAVRLLQAIWNGEPPFMYTTRPPTLFPLGNQLMSLLGQEHRHSSSLQKPTAQMKREFFFFLLVVKIGQQNFYEVEDLDLSDAGCEKYGIQFCYPREKRNKFKRCYLQQIKKRTWLDPVPVLVKLLDDSSEACYSLHASLGRYAPQDQGLIMCLEVTSTLTFDAVQIRMLTQAGRLSRLAPLPRVETAVGYFATIGKDKTTDVTGGDNTEYITPK</sequence>
<proteinExistence type="predicted"/>
<dbReference type="EMBL" id="CP069115">
    <property type="protein sequence ID" value="QSS65948.1"/>
    <property type="molecule type" value="Genomic_DNA"/>
</dbReference>
<dbReference type="Proteomes" id="UP000663671">
    <property type="component" value="Chromosome 3"/>
</dbReference>
<dbReference type="AlphaFoldDB" id="A0A8A1MH55"/>